<organism evidence="1 2">
    <name type="scientific">Frankliniella fusca</name>
    <dbReference type="NCBI Taxonomy" id="407009"/>
    <lineage>
        <taxon>Eukaryota</taxon>
        <taxon>Metazoa</taxon>
        <taxon>Ecdysozoa</taxon>
        <taxon>Arthropoda</taxon>
        <taxon>Hexapoda</taxon>
        <taxon>Insecta</taxon>
        <taxon>Pterygota</taxon>
        <taxon>Neoptera</taxon>
        <taxon>Paraneoptera</taxon>
        <taxon>Thysanoptera</taxon>
        <taxon>Terebrantia</taxon>
        <taxon>Thripoidea</taxon>
        <taxon>Thripidae</taxon>
        <taxon>Frankliniella</taxon>
    </lineage>
</organism>
<accession>A0AAE1LQJ5</accession>
<evidence type="ECO:0000313" key="2">
    <source>
        <dbReference type="Proteomes" id="UP001219518"/>
    </source>
</evidence>
<sequence length="153" mass="17440">MRRCPPEHPLRRVLRFDVFRKKVPSPTIDRRGDAGRDMRAAGSAAFNGRHGFKVSLENFSVKESATSNETGANRQRLTSTFPPKWYPCDAASCWKLQVLSLSKGVQATSFIWRELDLRTIIFSCLDADLSLQDLQGFAYRFMKMPKYQSGCKD</sequence>
<evidence type="ECO:0000313" key="1">
    <source>
        <dbReference type="EMBL" id="KAK3928926.1"/>
    </source>
</evidence>
<proteinExistence type="predicted"/>
<name>A0AAE1LQJ5_9NEOP</name>
<protein>
    <submittedName>
        <fullName evidence="1">Spindlin-4</fullName>
    </submittedName>
</protein>
<dbReference type="AlphaFoldDB" id="A0AAE1LQJ5"/>
<dbReference type="Proteomes" id="UP001219518">
    <property type="component" value="Unassembled WGS sequence"/>
</dbReference>
<comment type="caution">
    <text evidence="1">The sequence shown here is derived from an EMBL/GenBank/DDBJ whole genome shotgun (WGS) entry which is preliminary data.</text>
</comment>
<reference evidence="1" key="1">
    <citation type="submission" date="2021-07" db="EMBL/GenBank/DDBJ databases">
        <authorList>
            <person name="Catto M.A."/>
            <person name="Jacobson A."/>
            <person name="Kennedy G."/>
            <person name="Labadie P."/>
            <person name="Hunt B.G."/>
            <person name="Srinivasan R."/>
        </authorList>
    </citation>
    <scope>NUCLEOTIDE SEQUENCE</scope>
    <source>
        <strain evidence="1">PL_HMW_Pooled</strain>
        <tissue evidence="1">Head</tissue>
    </source>
</reference>
<keyword evidence="2" id="KW-1185">Reference proteome</keyword>
<dbReference type="EMBL" id="JAHWGI010001358">
    <property type="protein sequence ID" value="KAK3928926.1"/>
    <property type="molecule type" value="Genomic_DNA"/>
</dbReference>
<gene>
    <name evidence="1" type="ORF">KUF71_002839</name>
</gene>
<reference evidence="1" key="2">
    <citation type="journal article" date="2023" name="BMC Genomics">
        <title>Pest status, molecular evolution, and epigenetic factors derived from the genome assembly of Frankliniella fusca, a thysanopteran phytovirus vector.</title>
        <authorList>
            <person name="Catto M.A."/>
            <person name="Labadie P.E."/>
            <person name="Jacobson A.L."/>
            <person name="Kennedy G.G."/>
            <person name="Srinivasan R."/>
            <person name="Hunt B.G."/>
        </authorList>
    </citation>
    <scope>NUCLEOTIDE SEQUENCE</scope>
    <source>
        <strain evidence="1">PL_HMW_Pooled</strain>
    </source>
</reference>